<organism evidence="1 2">
    <name type="scientific">Prevotella intermedia</name>
    <dbReference type="NCBI Taxonomy" id="28131"/>
    <lineage>
        <taxon>Bacteria</taxon>
        <taxon>Pseudomonadati</taxon>
        <taxon>Bacteroidota</taxon>
        <taxon>Bacteroidia</taxon>
        <taxon>Bacteroidales</taxon>
        <taxon>Prevotellaceae</taxon>
        <taxon>Prevotella</taxon>
    </lineage>
</organism>
<protein>
    <recommendedName>
        <fullName evidence="3">Glycosyl transferase</fullName>
    </recommendedName>
</protein>
<name>A0A2G9IFA1_PREIN</name>
<dbReference type="AlphaFoldDB" id="A0A2G9IFA1"/>
<evidence type="ECO:0000313" key="1">
    <source>
        <dbReference type="EMBL" id="PIN28428.1"/>
    </source>
</evidence>
<sequence length="335" mass="38944">MKTKIVYDVISTSKDIYFEQAWASAWTLKHYTPDAHVIILTDVATDKTIRSDTRKKALEVIDEVIVVDFEQNYTNKEKSRWIKTNMRQLVKGDFIFIDADTIICDNIAEIDNTKCTAIGAVLDNHCYSKEISSYPIFQDMYVKPMKAIFKTNYNYENNMYNSGVLLVKDTPQSYMFFDKWHQNWLTSQKKGECRDQLSLLKTTQELPNTIQELDGIYNCQIRSSVQYFISSKILHTFASQENSPLSIIFGLDIYYEIKKYGYITEKVSAQLLNCKNSFSSPSIIIDKHWLNISYNPTFIVINQLLDKTQLIEKICLSILNFTARTIGWLLRHLAK</sequence>
<dbReference type="RefSeq" id="WP_099976511.1">
    <property type="nucleotide sequence ID" value="NZ_PESN01000001.1"/>
</dbReference>
<dbReference type="Gene3D" id="3.90.550.10">
    <property type="entry name" value="Spore Coat Polysaccharide Biosynthesis Protein SpsA, Chain A"/>
    <property type="match status" value="1"/>
</dbReference>
<proteinExistence type="predicted"/>
<accession>A0A2G9IFA1</accession>
<dbReference type="SUPFAM" id="SSF53448">
    <property type="entry name" value="Nucleotide-diphospho-sugar transferases"/>
    <property type="match status" value="1"/>
</dbReference>
<dbReference type="EMBL" id="PESN01000001">
    <property type="protein sequence ID" value="PIN28428.1"/>
    <property type="molecule type" value="Genomic_DNA"/>
</dbReference>
<reference evidence="1 2" key="1">
    <citation type="submission" date="2017-11" db="EMBL/GenBank/DDBJ databases">
        <title>Genome sequencing of Prevotella intermedia KCOM 2069.</title>
        <authorList>
            <person name="Kook J.-K."/>
            <person name="Park S.-N."/>
            <person name="Lim Y.K."/>
        </authorList>
    </citation>
    <scope>NUCLEOTIDE SEQUENCE [LARGE SCALE GENOMIC DNA]</scope>
    <source>
        <strain evidence="1 2">KCOM 2069</strain>
    </source>
</reference>
<gene>
    <name evidence="1" type="ORF">CUC04_02835</name>
</gene>
<evidence type="ECO:0008006" key="3">
    <source>
        <dbReference type="Google" id="ProtNLM"/>
    </source>
</evidence>
<dbReference type="InterPro" id="IPR029044">
    <property type="entry name" value="Nucleotide-diphossugar_trans"/>
</dbReference>
<dbReference type="Proteomes" id="UP000230500">
    <property type="component" value="Unassembled WGS sequence"/>
</dbReference>
<evidence type="ECO:0000313" key="2">
    <source>
        <dbReference type="Proteomes" id="UP000230500"/>
    </source>
</evidence>
<comment type="caution">
    <text evidence="1">The sequence shown here is derived from an EMBL/GenBank/DDBJ whole genome shotgun (WGS) entry which is preliminary data.</text>
</comment>